<name>A0A0B2P4A5_GLYSO</name>
<dbReference type="EMBL" id="KN669566">
    <property type="protein sequence ID" value="KHN04111.1"/>
    <property type="molecule type" value="Genomic_DNA"/>
</dbReference>
<sequence>MDIDIPAGTCTATGITRMADPSSVSGSSLGPLGSPNLRSTSPEASSAITQQQRKKRKTQPTTTYETNSQFQR</sequence>
<evidence type="ECO:0000313" key="2">
    <source>
        <dbReference type="EMBL" id="KHN04111.1"/>
    </source>
</evidence>
<proteinExistence type="predicted"/>
<evidence type="ECO:0000256" key="1">
    <source>
        <dbReference type="SAM" id="MobiDB-lite"/>
    </source>
</evidence>
<reference evidence="2" key="1">
    <citation type="submission" date="2014-07" db="EMBL/GenBank/DDBJ databases">
        <title>Identification of a novel salt tolerance gene in wild soybean by whole-genome sequencing.</title>
        <authorList>
            <person name="Lam H.-M."/>
            <person name="Qi X."/>
            <person name="Li M.-W."/>
            <person name="Liu X."/>
            <person name="Xie M."/>
            <person name="Ni M."/>
            <person name="Xu X."/>
        </authorList>
    </citation>
    <scope>NUCLEOTIDE SEQUENCE [LARGE SCALE GENOMIC DNA]</scope>
    <source>
        <tissue evidence="2">Root</tissue>
    </source>
</reference>
<accession>A0A0B2P4A5</accession>
<dbReference type="AlphaFoldDB" id="A0A0B2P4A5"/>
<dbReference type="Proteomes" id="UP000053555">
    <property type="component" value="Unassembled WGS sequence"/>
</dbReference>
<protein>
    <submittedName>
        <fullName evidence="2">Uncharacterized protein</fullName>
    </submittedName>
</protein>
<feature type="compositionally biased region" description="Low complexity" evidence="1">
    <location>
        <begin position="21"/>
        <end position="39"/>
    </location>
</feature>
<organism evidence="2">
    <name type="scientific">Glycine soja</name>
    <name type="common">Wild soybean</name>
    <dbReference type="NCBI Taxonomy" id="3848"/>
    <lineage>
        <taxon>Eukaryota</taxon>
        <taxon>Viridiplantae</taxon>
        <taxon>Streptophyta</taxon>
        <taxon>Embryophyta</taxon>
        <taxon>Tracheophyta</taxon>
        <taxon>Spermatophyta</taxon>
        <taxon>Magnoliopsida</taxon>
        <taxon>eudicotyledons</taxon>
        <taxon>Gunneridae</taxon>
        <taxon>Pentapetalae</taxon>
        <taxon>rosids</taxon>
        <taxon>fabids</taxon>
        <taxon>Fabales</taxon>
        <taxon>Fabaceae</taxon>
        <taxon>Papilionoideae</taxon>
        <taxon>50 kb inversion clade</taxon>
        <taxon>NPAAA clade</taxon>
        <taxon>indigoferoid/millettioid clade</taxon>
        <taxon>Phaseoleae</taxon>
        <taxon>Glycine</taxon>
        <taxon>Glycine subgen. Soja</taxon>
    </lineage>
</organism>
<gene>
    <name evidence="2" type="ORF">glysoja_036647</name>
</gene>
<feature type="region of interest" description="Disordered" evidence="1">
    <location>
        <begin position="1"/>
        <end position="72"/>
    </location>
</feature>